<name>A0A3A4NZR4_ABYX5</name>
<dbReference type="InterPro" id="IPR036105">
    <property type="entry name" value="DiNase_FeMo-co_biosyn_sf"/>
</dbReference>
<dbReference type="AlphaFoldDB" id="A0A3A4NZR4"/>
<reference evidence="1 2" key="1">
    <citation type="journal article" date="2017" name="ISME J.">
        <title>Energy and carbon metabolisms in a deep terrestrial subsurface fluid microbial community.</title>
        <authorList>
            <person name="Momper L."/>
            <person name="Jungbluth S.P."/>
            <person name="Lee M.D."/>
            <person name="Amend J.P."/>
        </authorList>
    </citation>
    <scope>NUCLEOTIDE SEQUENCE [LARGE SCALE GENOMIC DNA]</scope>
    <source>
        <strain evidence="1">SURF_5</strain>
    </source>
</reference>
<gene>
    <name evidence="1" type="ORF">C4520_01475</name>
</gene>
<accession>A0A3A4NZR4</accession>
<dbReference type="InterPro" id="IPR014997">
    <property type="entry name" value="DUF1847"/>
</dbReference>
<protein>
    <submittedName>
        <fullName evidence="1">DUF1847 domain-containing protein</fullName>
    </submittedName>
</protein>
<dbReference type="Gene3D" id="3.30.420.130">
    <property type="entry name" value="Dinitrogenase iron-molybdenum cofactor biosynthesis domain"/>
    <property type="match status" value="1"/>
</dbReference>
<dbReference type="SUPFAM" id="SSF53146">
    <property type="entry name" value="Nitrogenase accessory factor-like"/>
    <property type="match status" value="1"/>
</dbReference>
<evidence type="ECO:0000313" key="2">
    <source>
        <dbReference type="Proteomes" id="UP000265882"/>
    </source>
</evidence>
<dbReference type="EMBL" id="QZKU01000015">
    <property type="protein sequence ID" value="RJP25973.1"/>
    <property type="molecule type" value="Genomic_DNA"/>
</dbReference>
<dbReference type="Pfam" id="PF08901">
    <property type="entry name" value="DUF1847"/>
    <property type="match status" value="1"/>
</dbReference>
<comment type="caution">
    <text evidence="1">The sequence shown here is derived from an EMBL/GenBank/DDBJ whole genome shotgun (WGS) entry which is preliminary data.</text>
</comment>
<organism evidence="1 2">
    <name type="scientific">Abyssobacteria bacterium (strain SURF_5)</name>
    <dbReference type="NCBI Taxonomy" id="2093360"/>
    <lineage>
        <taxon>Bacteria</taxon>
        <taxon>Pseudomonadati</taxon>
        <taxon>Candidatus Hydrogenedentota</taxon>
        <taxon>Candidatus Abyssobacteria</taxon>
    </lineage>
</organism>
<evidence type="ECO:0000313" key="1">
    <source>
        <dbReference type="EMBL" id="RJP25973.1"/>
    </source>
</evidence>
<sequence length="331" mass="36610">MRGCVTAASLNRLRESIVKVAVPLFGTRVSPRWSYSQNTLLVHLADDREVSRRMIDTSGLSEEERLSQLVDLEVDLFVCGAIEEEYIDLAGSYGLQVVHNVAAEADEVVAAALRGKLHSGFGLDGDMAEDAAQAGKLLARVRPKIDCVECADRVCLKGANCTSEFGDVFPVEKYAKLHHSMEVTADIAAENHRRLCRVAEFIYYCLGMEYKHVGIAFCVEMFQETEILTRLMRRFFKVSPVCCKVGGYMKPDFYTSSNGVACNPIGQARVLNGIETDINALVGLCVGCDLIFTRYSKAPASTLFVKDKSLANNPVSALYSKYYIDEILKEL</sequence>
<proteinExistence type="predicted"/>
<dbReference type="Proteomes" id="UP000265882">
    <property type="component" value="Unassembled WGS sequence"/>
</dbReference>